<dbReference type="AlphaFoldDB" id="A0A192A7B0"/>
<dbReference type="Proteomes" id="UP000078572">
    <property type="component" value="Plasmid pRI-1"/>
</dbReference>
<organism evidence="1 2">
    <name type="scientific">Ralstonia insidiosa</name>
    <dbReference type="NCBI Taxonomy" id="190721"/>
    <lineage>
        <taxon>Bacteria</taxon>
        <taxon>Pseudomonadati</taxon>
        <taxon>Pseudomonadota</taxon>
        <taxon>Betaproteobacteria</taxon>
        <taxon>Burkholderiales</taxon>
        <taxon>Burkholderiaceae</taxon>
        <taxon>Ralstonia</taxon>
    </lineage>
</organism>
<dbReference type="RefSeq" id="WP_024979468.1">
    <property type="nucleotide sequence ID" value="NZ_CP016024.1"/>
</dbReference>
<proteinExistence type="predicted"/>
<dbReference type="GeneID" id="61529708"/>
<keyword evidence="2" id="KW-1185">Reference proteome</keyword>
<keyword evidence="1" id="KW-0614">Plasmid</keyword>
<protein>
    <submittedName>
        <fullName evidence="1">Uncharacterized protein</fullName>
    </submittedName>
</protein>
<evidence type="ECO:0000313" key="1">
    <source>
        <dbReference type="EMBL" id="ANJ76274.1"/>
    </source>
</evidence>
<gene>
    <name evidence="1" type="ORF">A9Y76_27085</name>
</gene>
<dbReference type="OrthoDB" id="9133675at2"/>
<dbReference type="EMBL" id="CP016024">
    <property type="protein sequence ID" value="ANJ76274.1"/>
    <property type="molecule type" value="Genomic_DNA"/>
</dbReference>
<name>A0A192A7B0_9RALS</name>
<sequence>MRTEQEVIDQTNALARKLYEIRGYTAPEGYRFDRATHPHEAEAWQGACAAQVMLTDTDPEDALSNLE</sequence>
<evidence type="ECO:0000313" key="2">
    <source>
        <dbReference type="Proteomes" id="UP000078572"/>
    </source>
</evidence>
<reference evidence="2" key="1">
    <citation type="submission" date="2016-06" db="EMBL/GenBank/DDBJ databases">
        <authorList>
            <person name="Xu Y."/>
            <person name="Nagy A."/>
            <person name="Yan X."/>
            <person name="Kim S.W."/>
            <person name="Haley B."/>
            <person name="Liu N.T."/>
            <person name="Nou X."/>
        </authorList>
    </citation>
    <scope>NUCLEOTIDE SEQUENCE [LARGE SCALE GENOMIC DNA]</scope>
    <source>
        <strain evidence="2">ATCC 49129</strain>
        <plasmid evidence="2">pri-1</plasmid>
    </source>
</reference>
<accession>A0A192A7B0</accession>
<geneLocation type="plasmid" evidence="2">
    <name>pri-1</name>
</geneLocation>